<dbReference type="InterPro" id="IPR002178">
    <property type="entry name" value="PTS_EIIA_type-2_dom"/>
</dbReference>
<evidence type="ECO:0000259" key="12">
    <source>
        <dbReference type="PROSITE" id="PS51094"/>
    </source>
</evidence>
<keyword evidence="5 13" id="KW-0762">Sugar transport</keyword>
<keyword evidence="8" id="KW-0418">Kinase</keyword>
<comment type="function">
    <text evidence="1">The phosphoenolpyruvate-dependent sugar phosphotransferase system (sugar PTS), a major carbohydrate active transport system, catalyzes the phosphorylation of incoming sugar substrates concomitantly with their translocation across the cell membrane. The enzyme II CmtAB PTS system is involved in D-mannitol transport.</text>
</comment>
<gene>
    <name evidence="13" type="ORF">DMA12_41350</name>
</gene>
<keyword evidence="7" id="KW-0598">Phosphotransferase system</keyword>
<name>A0A428VZD1_AMYBA</name>
<dbReference type="SUPFAM" id="SSF55804">
    <property type="entry name" value="Phoshotransferase/anion transport protein"/>
    <property type="match status" value="1"/>
</dbReference>
<dbReference type="GO" id="GO:0009401">
    <property type="term" value="P:phosphoenolpyruvate-dependent sugar phosphotransferase system"/>
    <property type="evidence" value="ECO:0007669"/>
    <property type="project" value="UniProtKB-KW"/>
</dbReference>
<dbReference type="CDD" id="cd00211">
    <property type="entry name" value="PTS_IIA_fru"/>
    <property type="match status" value="1"/>
</dbReference>
<keyword evidence="14" id="KW-1185">Reference proteome</keyword>
<evidence type="ECO:0000256" key="5">
    <source>
        <dbReference type="ARBA" id="ARBA00022597"/>
    </source>
</evidence>
<dbReference type="RefSeq" id="WP_020638015.1">
    <property type="nucleotide sequence ID" value="NZ_QHHU01000090.1"/>
</dbReference>
<dbReference type="Pfam" id="PF00359">
    <property type="entry name" value="PTS_EIIA_2"/>
    <property type="match status" value="1"/>
</dbReference>
<evidence type="ECO:0000256" key="2">
    <source>
        <dbReference type="ARBA" id="ARBA00014783"/>
    </source>
</evidence>
<dbReference type="AlphaFoldDB" id="A0A428VZD1"/>
<dbReference type="GO" id="GO:0016301">
    <property type="term" value="F:kinase activity"/>
    <property type="evidence" value="ECO:0007669"/>
    <property type="project" value="UniProtKB-KW"/>
</dbReference>
<dbReference type="GO" id="GO:0090563">
    <property type="term" value="F:protein-phosphocysteine-sugar phosphotransferase activity"/>
    <property type="evidence" value="ECO:0007669"/>
    <property type="project" value="TreeGrafter"/>
</dbReference>
<dbReference type="PANTHER" id="PTHR30181:SF2">
    <property type="entry name" value="PTS SYSTEM MANNITOL-SPECIFIC EIICBA COMPONENT"/>
    <property type="match status" value="1"/>
</dbReference>
<evidence type="ECO:0000313" key="14">
    <source>
        <dbReference type="Proteomes" id="UP000286716"/>
    </source>
</evidence>
<dbReference type="OrthoDB" id="1640042at2"/>
<organism evidence="13 14">
    <name type="scientific">Amycolatopsis balhimycina DSM 5908</name>
    <dbReference type="NCBI Taxonomy" id="1081091"/>
    <lineage>
        <taxon>Bacteria</taxon>
        <taxon>Bacillati</taxon>
        <taxon>Actinomycetota</taxon>
        <taxon>Actinomycetes</taxon>
        <taxon>Pseudonocardiales</taxon>
        <taxon>Pseudonocardiaceae</taxon>
        <taxon>Amycolatopsis</taxon>
    </lineage>
</organism>
<evidence type="ECO:0000256" key="9">
    <source>
        <dbReference type="ARBA" id="ARBA00029908"/>
    </source>
</evidence>
<evidence type="ECO:0000256" key="6">
    <source>
        <dbReference type="ARBA" id="ARBA00022679"/>
    </source>
</evidence>
<comment type="caution">
    <text evidence="13">The sequence shown here is derived from an EMBL/GenBank/DDBJ whole genome shotgun (WGS) entry which is preliminary data.</text>
</comment>
<evidence type="ECO:0000256" key="8">
    <source>
        <dbReference type="ARBA" id="ARBA00022777"/>
    </source>
</evidence>
<protein>
    <recommendedName>
        <fullName evidence="2">Mannitol-specific phosphotransferase enzyme IIA component</fullName>
    </recommendedName>
    <alternativeName>
        <fullName evidence="10">EIIA</fullName>
    </alternativeName>
    <alternativeName>
        <fullName evidence="11">EIII</fullName>
    </alternativeName>
    <alternativeName>
        <fullName evidence="9">PTS system mannitol-specific EIIA component</fullName>
    </alternativeName>
</protein>
<dbReference type="PANTHER" id="PTHR30181">
    <property type="entry name" value="MANNITOL PERMEASE IIC COMPONENT"/>
    <property type="match status" value="1"/>
</dbReference>
<dbReference type="Gene3D" id="3.40.930.10">
    <property type="entry name" value="Mannitol-specific EII, Chain A"/>
    <property type="match status" value="1"/>
</dbReference>
<sequence length="151" mass="16410">MPTDAAILGAESVLIGCTATGQADAITQVGRKLLELGAVEPDYLDAMHERERSVSTYLGENVAIPHGTDESRRFVKRTKLAILQFPGGVDWDGNDVRLCVGIAAQGSEQVGILSSLARILMDGEQARQLREAPDVETILRLLNQMDEEFSE</sequence>
<feature type="domain" description="PTS EIIA type-2" evidence="12">
    <location>
        <begin position="6"/>
        <end position="145"/>
    </location>
</feature>
<evidence type="ECO:0000256" key="3">
    <source>
        <dbReference type="ARBA" id="ARBA00022448"/>
    </source>
</evidence>
<evidence type="ECO:0000313" key="13">
    <source>
        <dbReference type="EMBL" id="RSM36185.1"/>
    </source>
</evidence>
<reference evidence="13 14" key="1">
    <citation type="submission" date="2018-05" db="EMBL/GenBank/DDBJ databases">
        <title>Evolution of GPA BGCs.</title>
        <authorList>
            <person name="Waglechner N."/>
            <person name="Wright G.D."/>
        </authorList>
    </citation>
    <scope>NUCLEOTIDE SEQUENCE [LARGE SCALE GENOMIC DNA]</scope>
    <source>
        <strain evidence="13 14">DSM 5908</strain>
    </source>
</reference>
<dbReference type="EMBL" id="QHHU01000090">
    <property type="protein sequence ID" value="RSM36185.1"/>
    <property type="molecule type" value="Genomic_DNA"/>
</dbReference>
<evidence type="ECO:0000256" key="4">
    <source>
        <dbReference type="ARBA" id="ARBA00022553"/>
    </source>
</evidence>
<dbReference type="InterPro" id="IPR050893">
    <property type="entry name" value="Sugar_PTS"/>
</dbReference>
<proteinExistence type="predicted"/>
<keyword evidence="3" id="KW-0813">Transport</keyword>
<evidence type="ECO:0000256" key="1">
    <source>
        <dbReference type="ARBA" id="ARBA00002434"/>
    </source>
</evidence>
<accession>A0A428VZD1</accession>
<dbReference type="PROSITE" id="PS51094">
    <property type="entry name" value="PTS_EIIA_TYPE_2"/>
    <property type="match status" value="1"/>
</dbReference>
<keyword evidence="4" id="KW-0597">Phosphoprotein</keyword>
<dbReference type="GO" id="GO:0005886">
    <property type="term" value="C:plasma membrane"/>
    <property type="evidence" value="ECO:0007669"/>
    <property type="project" value="TreeGrafter"/>
</dbReference>
<dbReference type="InterPro" id="IPR016152">
    <property type="entry name" value="PTrfase/Anion_transptr"/>
</dbReference>
<evidence type="ECO:0000256" key="11">
    <source>
        <dbReference type="ARBA" id="ARBA00030962"/>
    </source>
</evidence>
<dbReference type="Proteomes" id="UP000286716">
    <property type="component" value="Unassembled WGS sequence"/>
</dbReference>
<evidence type="ECO:0000256" key="10">
    <source>
        <dbReference type="ARBA" id="ARBA00030956"/>
    </source>
</evidence>
<keyword evidence="6" id="KW-0808">Transferase</keyword>
<evidence type="ECO:0000256" key="7">
    <source>
        <dbReference type="ARBA" id="ARBA00022683"/>
    </source>
</evidence>
<dbReference type="PROSITE" id="PS00372">
    <property type="entry name" value="PTS_EIIA_TYPE_2_HIS"/>
    <property type="match status" value="1"/>
</dbReference>